<evidence type="ECO:0000313" key="1">
    <source>
        <dbReference type="EMBL" id="CAG9320272.1"/>
    </source>
</evidence>
<protein>
    <recommendedName>
        <fullName evidence="3">ISXO2-like transposase domain-containing protein</fullName>
    </recommendedName>
</protein>
<organism evidence="1 2">
    <name type="scientific">Blepharisma stoltei</name>
    <dbReference type="NCBI Taxonomy" id="1481888"/>
    <lineage>
        <taxon>Eukaryota</taxon>
        <taxon>Sar</taxon>
        <taxon>Alveolata</taxon>
        <taxon>Ciliophora</taxon>
        <taxon>Postciliodesmatophora</taxon>
        <taxon>Heterotrichea</taxon>
        <taxon>Heterotrichida</taxon>
        <taxon>Blepharismidae</taxon>
        <taxon>Blepharisma</taxon>
    </lineage>
</organism>
<dbReference type="Proteomes" id="UP001162131">
    <property type="component" value="Unassembled WGS sequence"/>
</dbReference>
<gene>
    <name evidence="1" type="ORF">BSTOLATCC_MIC26535</name>
</gene>
<name>A0AAU9IX44_9CILI</name>
<evidence type="ECO:0008006" key="3">
    <source>
        <dbReference type="Google" id="ProtNLM"/>
    </source>
</evidence>
<dbReference type="EMBL" id="CAJZBQ010000025">
    <property type="protein sequence ID" value="CAG9320272.1"/>
    <property type="molecule type" value="Genomic_DNA"/>
</dbReference>
<proteinExistence type="predicted"/>
<evidence type="ECO:0000313" key="2">
    <source>
        <dbReference type="Proteomes" id="UP001162131"/>
    </source>
</evidence>
<sequence>MNPRFTHPLYGNFAEILRTEDNAINWCQEVKIMQPNICDICHNPCLSYWNGGSMFLRCTLCNLSFSIRRRSIFSQSRLSISKMVRLIFHCFVREQSMITIVEDSEISKDAVIKLFKKLRALISEHEIENYFTDNQLGIEDEDGQDHPTVELDETHIMTMDHDPKWLFGIFDRGTEDYRFYYVGNDRTWENLSGYILNAVSNDQTNATEVFTDGWAAYRQLPTLGYRHSIVFIIKTLELEGKQLIILKTFGAG</sequence>
<dbReference type="AlphaFoldDB" id="A0AAU9IX44"/>
<accession>A0AAU9IX44</accession>
<keyword evidence="2" id="KW-1185">Reference proteome</keyword>
<comment type="caution">
    <text evidence="1">The sequence shown here is derived from an EMBL/GenBank/DDBJ whole genome shotgun (WGS) entry which is preliminary data.</text>
</comment>
<reference evidence="1" key="1">
    <citation type="submission" date="2021-09" db="EMBL/GenBank/DDBJ databases">
        <authorList>
            <consortium name="AG Swart"/>
            <person name="Singh M."/>
            <person name="Singh A."/>
            <person name="Seah K."/>
            <person name="Emmerich C."/>
        </authorList>
    </citation>
    <scope>NUCLEOTIDE SEQUENCE</scope>
    <source>
        <strain evidence="1">ATCC30299</strain>
    </source>
</reference>
<dbReference type="InterPro" id="IPR053164">
    <property type="entry name" value="IS1016-like_transposase"/>
</dbReference>
<dbReference type="PANTHER" id="PTHR47163:SF2">
    <property type="entry name" value="SI:DKEY-17M8.2"/>
    <property type="match status" value="1"/>
</dbReference>
<dbReference type="PANTHER" id="PTHR47163">
    <property type="entry name" value="DDE_TNP_IS1595 DOMAIN-CONTAINING PROTEIN"/>
    <property type="match status" value="1"/>
</dbReference>